<dbReference type="InterPro" id="IPR001563">
    <property type="entry name" value="Peptidase_S10"/>
</dbReference>
<protein>
    <recommendedName>
        <fullName evidence="6">Carboxypeptidase</fullName>
        <ecNumber evidence="6">3.4.16.-</ecNumber>
    </recommendedName>
</protein>
<dbReference type="PANTHER" id="PTHR11802:SF131">
    <property type="entry name" value="CARBOXYPEPTIDASE"/>
    <property type="match status" value="1"/>
</dbReference>
<keyword evidence="4 6" id="KW-0378">Hydrolase</keyword>
<keyword evidence="6" id="KW-0732">Signal</keyword>
<dbReference type="InterPro" id="IPR018202">
    <property type="entry name" value="Ser_caboxypep_ser_AS"/>
</dbReference>
<feature type="chain" id="PRO_5026374379" description="Carboxypeptidase" evidence="6">
    <location>
        <begin position="23"/>
        <end position="561"/>
    </location>
</feature>
<dbReference type="Pfam" id="PF00450">
    <property type="entry name" value="Peptidase_S10"/>
    <property type="match status" value="1"/>
</dbReference>
<reference evidence="8" key="1">
    <citation type="journal article" date="2020" name="Stud. Mycol.">
        <title>101 Dothideomycetes genomes: a test case for predicting lifestyles and emergence of pathogens.</title>
        <authorList>
            <person name="Haridas S."/>
            <person name="Albert R."/>
            <person name="Binder M."/>
            <person name="Bloem J."/>
            <person name="Labutti K."/>
            <person name="Salamov A."/>
            <person name="Andreopoulos B."/>
            <person name="Baker S."/>
            <person name="Barry K."/>
            <person name="Bills G."/>
            <person name="Bluhm B."/>
            <person name="Cannon C."/>
            <person name="Castanera R."/>
            <person name="Culley D."/>
            <person name="Daum C."/>
            <person name="Ezra D."/>
            <person name="Gonzalez J."/>
            <person name="Henrissat B."/>
            <person name="Kuo A."/>
            <person name="Liang C."/>
            <person name="Lipzen A."/>
            <person name="Lutzoni F."/>
            <person name="Magnuson J."/>
            <person name="Mondo S."/>
            <person name="Nolan M."/>
            <person name="Ohm R."/>
            <person name="Pangilinan J."/>
            <person name="Park H.-J."/>
            <person name="Ramirez L."/>
            <person name="Alfaro M."/>
            <person name="Sun H."/>
            <person name="Tritt A."/>
            <person name="Yoshinaga Y."/>
            <person name="Zwiers L.-H."/>
            <person name="Turgeon B."/>
            <person name="Goodwin S."/>
            <person name="Spatafora J."/>
            <person name="Crous P."/>
            <person name="Grigoriev I."/>
        </authorList>
    </citation>
    <scope>NUCLEOTIDE SEQUENCE</scope>
    <source>
        <strain evidence="8">CBS 279.74</strain>
    </source>
</reference>
<evidence type="ECO:0000313" key="9">
    <source>
        <dbReference type="Proteomes" id="UP000799428"/>
    </source>
</evidence>
<evidence type="ECO:0000256" key="7">
    <source>
        <dbReference type="SAM" id="MobiDB-lite"/>
    </source>
</evidence>
<dbReference type="GO" id="GO:0004185">
    <property type="term" value="F:serine-type carboxypeptidase activity"/>
    <property type="evidence" value="ECO:0007669"/>
    <property type="project" value="UniProtKB-UniRule"/>
</dbReference>
<organism evidence="8 9">
    <name type="scientific">Pleomassaria siparia CBS 279.74</name>
    <dbReference type="NCBI Taxonomy" id="1314801"/>
    <lineage>
        <taxon>Eukaryota</taxon>
        <taxon>Fungi</taxon>
        <taxon>Dikarya</taxon>
        <taxon>Ascomycota</taxon>
        <taxon>Pezizomycotina</taxon>
        <taxon>Dothideomycetes</taxon>
        <taxon>Pleosporomycetidae</taxon>
        <taxon>Pleosporales</taxon>
        <taxon>Pleomassariaceae</taxon>
        <taxon>Pleomassaria</taxon>
    </lineage>
</organism>
<dbReference type="PROSITE" id="PS00131">
    <property type="entry name" value="CARBOXYPEPT_SER_SER"/>
    <property type="match status" value="1"/>
</dbReference>
<dbReference type="InterPro" id="IPR029058">
    <property type="entry name" value="AB_hydrolase_fold"/>
</dbReference>
<proteinExistence type="inferred from homology"/>
<evidence type="ECO:0000256" key="3">
    <source>
        <dbReference type="ARBA" id="ARBA00022670"/>
    </source>
</evidence>
<dbReference type="AlphaFoldDB" id="A0A6G1K9J0"/>
<keyword evidence="9" id="KW-1185">Reference proteome</keyword>
<comment type="similarity">
    <text evidence="1 6">Belongs to the peptidase S10 family.</text>
</comment>
<name>A0A6G1K9J0_9PLEO</name>
<keyword evidence="5" id="KW-0325">Glycoprotein</keyword>
<sequence>MVHFNLKLAFLAAALLAWDVSAKIYNDPTPRPRKFNKRQLPANATDVKTITSPTGVTIRYKEPGKAGVCETTPGVNSYAGYIDLAEDKHSFFWFFESRSNPSTDPITLWLNGGPGSDSMIGLFQELGPCNVTAELESMINPYSWNGVSNLLFLSQPFGVGFSYMTEVEGSITDDWEAVIVNASVEEVTGRWPEIDPTYIETTDEAAAAAWHVLQGFYSALPQLDGNVPSKEFNLWTESYGGHYGPAFFNHFYEQNELVANGSQPGIELKMNSLGIINGIIDEYIQVPFYPEMAVNNTYGIKSYNDTVYNFARFAAYMPDYGCLAQILYCRSNNHTTVADFAVCSEAAAICRDMVESSYYVFGGRGVYDIRHPYNDPTPADYFADYLNLAEVQNALGVNLNYTTANDWVYWAFQQTGDFIYDSFIGDLEMLLDQGVRVGLFYGDADYICNWFGGEAISKNINYTHQAEFNAAGYEPFVVDGVEYGEVRQYGNFSFARIYESGHEVPYYQPIASLAFFNRTINNMDIATGEVRISANFSSTGTANTTHTESFVPLPTSTSSVL</sequence>
<evidence type="ECO:0000313" key="8">
    <source>
        <dbReference type="EMBL" id="KAF2709440.1"/>
    </source>
</evidence>
<dbReference type="PANTHER" id="PTHR11802">
    <property type="entry name" value="SERINE PROTEASE FAMILY S10 SERINE CARBOXYPEPTIDASE"/>
    <property type="match status" value="1"/>
</dbReference>
<evidence type="ECO:0000256" key="2">
    <source>
        <dbReference type="ARBA" id="ARBA00022645"/>
    </source>
</evidence>
<dbReference type="GO" id="GO:0006508">
    <property type="term" value="P:proteolysis"/>
    <property type="evidence" value="ECO:0007669"/>
    <property type="project" value="UniProtKB-KW"/>
</dbReference>
<accession>A0A6G1K9J0</accession>
<evidence type="ECO:0000256" key="1">
    <source>
        <dbReference type="ARBA" id="ARBA00009431"/>
    </source>
</evidence>
<feature type="signal peptide" evidence="6">
    <location>
        <begin position="1"/>
        <end position="22"/>
    </location>
</feature>
<dbReference type="PRINTS" id="PR00724">
    <property type="entry name" value="CRBOXYPTASEC"/>
</dbReference>
<dbReference type="OrthoDB" id="443318at2759"/>
<gene>
    <name evidence="8" type="ORF">K504DRAFT_467400</name>
</gene>
<dbReference type="SUPFAM" id="SSF53474">
    <property type="entry name" value="alpha/beta-Hydrolases"/>
    <property type="match status" value="1"/>
</dbReference>
<dbReference type="Gene3D" id="3.40.50.1820">
    <property type="entry name" value="alpha/beta hydrolase"/>
    <property type="match status" value="1"/>
</dbReference>
<dbReference type="EMBL" id="MU005770">
    <property type="protein sequence ID" value="KAF2709440.1"/>
    <property type="molecule type" value="Genomic_DNA"/>
</dbReference>
<evidence type="ECO:0000256" key="6">
    <source>
        <dbReference type="RuleBase" id="RU361156"/>
    </source>
</evidence>
<dbReference type="GO" id="GO:0000324">
    <property type="term" value="C:fungal-type vacuole"/>
    <property type="evidence" value="ECO:0007669"/>
    <property type="project" value="TreeGrafter"/>
</dbReference>
<feature type="region of interest" description="Disordered" evidence="7">
    <location>
        <begin position="540"/>
        <end position="561"/>
    </location>
</feature>
<evidence type="ECO:0000256" key="5">
    <source>
        <dbReference type="ARBA" id="ARBA00023180"/>
    </source>
</evidence>
<keyword evidence="2 6" id="KW-0121">Carboxypeptidase</keyword>
<evidence type="ECO:0000256" key="4">
    <source>
        <dbReference type="ARBA" id="ARBA00022801"/>
    </source>
</evidence>
<dbReference type="Proteomes" id="UP000799428">
    <property type="component" value="Unassembled WGS sequence"/>
</dbReference>
<keyword evidence="3 6" id="KW-0645">Protease</keyword>
<dbReference type="EC" id="3.4.16.-" evidence="6"/>